<feature type="domain" description="DUF1592" evidence="4">
    <location>
        <begin position="204"/>
        <end position="330"/>
    </location>
</feature>
<evidence type="ECO:0000259" key="5">
    <source>
        <dbReference type="Pfam" id="PF07637"/>
    </source>
</evidence>
<feature type="domain" description="DUF1587" evidence="2">
    <location>
        <begin position="44"/>
        <end position="105"/>
    </location>
</feature>
<dbReference type="KEGG" id="snan:I6N98_12880"/>
<dbReference type="Pfam" id="PF07626">
    <property type="entry name" value="PSD3"/>
    <property type="match status" value="1"/>
</dbReference>
<dbReference type="InterPro" id="IPR013043">
    <property type="entry name" value="DUF1595"/>
</dbReference>
<keyword evidence="7" id="KW-1185">Reference proteome</keyword>
<evidence type="ECO:0000313" key="7">
    <source>
        <dbReference type="Proteomes" id="UP000596063"/>
    </source>
</evidence>
<dbReference type="Pfam" id="PF07624">
    <property type="entry name" value="PSD2"/>
    <property type="match status" value="1"/>
</dbReference>
<dbReference type="Pfam" id="PF07637">
    <property type="entry name" value="PSD5"/>
    <property type="match status" value="1"/>
</dbReference>
<dbReference type="RefSeq" id="WP_198568757.1">
    <property type="nucleotide sequence ID" value="NZ_CP066167.1"/>
</dbReference>
<dbReference type="InterPro" id="IPR013036">
    <property type="entry name" value="DUF1587"/>
</dbReference>
<protein>
    <submittedName>
        <fullName evidence="6">DUF1588 domain-containing protein</fullName>
    </submittedName>
</protein>
<dbReference type="Pfam" id="PF07631">
    <property type="entry name" value="PSD4"/>
    <property type="match status" value="1"/>
</dbReference>
<dbReference type="Proteomes" id="UP000596063">
    <property type="component" value="Chromosome"/>
</dbReference>
<feature type="domain" description="DUF1585" evidence="1">
    <location>
        <begin position="463"/>
        <end position="535"/>
    </location>
</feature>
<evidence type="ECO:0000313" key="6">
    <source>
        <dbReference type="EMBL" id="QQD17255.1"/>
    </source>
</evidence>
<name>A0A7T4UQE9_9GAMM</name>
<accession>A0A7T4UQE9</accession>
<dbReference type="Pfam" id="PF07627">
    <property type="entry name" value="PSCyt3"/>
    <property type="match status" value="1"/>
</dbReference>
<dbReference type="InterPro" id="IPR011478">
    <property type="entry name" value="DUF1585"/>
</dbReference>
<gene>
    <name evidence="6" type="ORF">I6N98_12880</name>
</gene>
<reference evidence="6 7" key="1">
    <citation type="submission" date="2020-12" db="EMBL/GenBank/DDBJ databases">
        <authorList>
            <person name="Shan Y."/>
        </authorList>
    </citation>
    <scope>NUCLEOTIDE SEQUENCE [LARGE SCALE GENOMIC DNA]</scope>
    <source>
        <strain evidence="7">csc3.9</strain>
    </source>
</reference>
<organism evidence="6 7">
    <name type="scientific">Spongiibacter nanhainus</name>
    <dbReference type="NCBI Taxonomy" id="2794344"/>
    <lineage>
        <taxon>Bacteria</taxon>
        <taxon>Pseudomonadati</taxon>
        <taxon>Pseudomonadota</taxon>
        <taxon>Gammaproteobacteria</taxon>
        <taxon>Cellvibrionales</taxon>
        <taxon>Spongiibacteraceae</taxon>
        <taxon>Spongiibacter</taxon>
    </lineage>
</organism>
<dbReference type="EMBL" id="CP066167">
    <property type="protein sequence ID" value="QQD17255.1"/>
    <property type="molecule type" value="Genomic_DNA"/>
</dbReference>
<evidence type="ECO:0000259" key="1">
    <source>
        <dbReference type="Pfam" id="PF07624"/>
    </source>
</evidence>
<dbReference type="PROSITE" id="PS51257">
    <property type="entry name" value="PROKAR_LIPOPROTEIN"/>
    <property type="match status" value="1"/>
</dbReference>
<dbReference type="AlphaFoldDB" id="A0A7T4UQE9"/>
<dbReference type="InterPro" id="IPR013039">
    <property type="entry name" value="DUF1588"/>
</dbReference>
<sequence>MNRHISIIATLIAVALMITGCDKIPTAVDHRAEPDPVGGPPLLRRLTESQYRATIADIFGQEVPIAARFGRALRSEGLIAIGTGHAGVSPYSMEQYDVAANGIAEFITAEQRRAQYLPCAPEPSSDFDMACATDIITHFGSRLFRRPLSNTQVSRYVSQAKLGAEKLGDFYHGLHFALVGLLTAPEFIFRIERVDRAQGELAELDAYSKASRLSYFLTNSTPDPELMHAAESGELDTQAGLEKHVDRLLSSAKFNQALRAFFADMLEFELFDDVAKDAAIYPAYNSTVAMDAQEQTLRTVLYHLVEKHGDYRELFTLKETFLTRALGIVYRLPVPTRNGWEKTHFPDDSERAGIQSHISFLSLHSHPGRSSPTLRGMAVREVFLCQEVPDPPPDVDFSAIDDPDGNPMPTARDRLWAHNSQPACAGCHKIMDPPGLALENFDGIGTWRKTENEAVIDASGTLDGFDFSNPVEFGAALAKHPETPRCLTEKLYRFAVGRDTVWEERAYMDYLIDQFAQHNYRVPDLMRTIALSDNFFAISQPQPSLPLAHREGVK</sequence>
<evidence type="ECO:0000259" key="2">
    <source>
        <dbReference type="Pfam" id="PF07626"/>
    </source>
</evidence>
<evidence type="ECO:0000259" key="3">
    <source>
        <dbReference type="Pfam" id="PF07627"/>
    </source>
</evidence>
<dbReference type="InterPro" id="IPR013042">
    <property type="entry name" value="DUF1592"/>
</dbReference>
<feature type="domain" description="DUF1588" evidence="3">
    <location>
        <begin position="351"/>
        <end position="451"/>
    </location>
</feature>
<feature type="domain" description="DUF1595" evidence="5">
    <location>
        <begin position="131"/>
        <end position="192"/>
    </location>
</feature>
<evidence type="ECO:0000259" key="4">
    <source>
        <dbReference type="Pfam" id="PF07631"/>
    </source>
</evidence>
<proteinExistence type="predicted"/>